<keyword evidence="14" id="KW-0653">Protein transport</keyword>
<organism evidence="21 22">
    <name type="scientific">Dactylonectria macrodidyma</name>
    <dbReference type="NCBI Taxonomy" id="307937"/>
    <lineage>
        <taxon>Eukaryota</taxon>
        <taxon>Fungi</taxon>
        <taxon>Dikarya</taxon>
        <taxon>Ascomycota</taxon>
        <taxon>Pezizomycotina</taxon>
        <taxon>Sordariomycetes</taxon>
        <taxon>Hypocreomycetidae</taxon>
        <taxon>Hypocreales</taxon>
        <taxon>Nectriaceae</taxon>
        <taxon>Dactylonectria</taxon>
    </lineage>
</organism>
<evidence type="ECO:0000256" key="18">
    <source>
        <dbReference type="ARBA" id="ARBA00041230"/>
    </source>
</evidence>
<keyword evidence="6" id="KW-0813">Transport</keyword>
<evidence type="ECO:0000256" key="6">
    <source>
        <dbReference type="ARBA" id="ARBA00022448"/>
    </source>
</evidence>
<dbReference type="GO" id="GO:0016562">
    <property type="term" value="P:protein import into peroxisome matrix, receptor recycling"/>
    <property type="evidence" value="ECO:0007669"/>
    <property type="project" value="UniProtKB-ARBA"/>
</dbReference>
<evidence type="ECO:0000256" key="10">
    <source>
        <dbReference type="ARBA" id="ARBA00022723"/>
    </source>
</evidence>
<keyword evidence="13" id="KW-0862">Zinc</keyword>
<evidence type="ECO:0000313" key="22">
    <source>
        <dbReference type="Proteomes" id="UP000738349"/>
    </source>
</evidence>
<evidence type="ECO:0000256" key="3">
    <source>
        <dbReference type="ARBA" id="ARBA00004906"/>
    </source>
</evidence>
<evidence type="ECO:0000256" key="14">
    <source>
        <dbReference type="ARBA" id="ARBA00022927"/>
    </source>
</evidence>
<evidence type="ECO:0000256" key="4">
    <source>
        <dbReference type="ARBA" id="ARBA00008704"/>
    </source>
</evidence>
<reference evidence="21" key="1">
    <citation type="journal article" date="2021" name="Nat. Commun.">
        <title>Genetic determinants of endophytism in the Arabidopsis root mycobiome.</title>
        <authorList>
            <person name="Mesny F."/>
            <person name="Miyauchi S."/>
            <person name="Thiergart T."/>
            <person name="Pickel B."/>
            <person name="Atanasova L."/>
            <person name="Karlsson M."/>
            <person name="Huettel B."/>
            <person name="Barry K.W."/>
            <person name="Haridas S."/>
            <person name="Chen C."/>
            <person name="Bauer D."/>
            <person name="Andreopoulos W."/>
            <person name="Pangilinan J."/>
            <person name="LaButti K."/>
            <person name="Riley R."/>
            <person name="Lipzen A."/>
            <person name="Clum A."/>
            <person name="Drula E."/>
            <person name="Henrissat B."/>
            <person name="Kohler A."/>
            <person name="Grigoriev I.V."/>
            <person name="Martin F.M."/>
            <person name="Hacquard S."/>
        </authorList>
    </citation>
    <scope>NUCLEOTIDE SEQUENCE</scope>
    <source>
        <strain evidence="21">MPI-CAGE-AT-0147</strain>
    </source>
</reference>
<dbReference type="FunFam" id="3.30.40.10:FF:000395">
    <property type="entry name" value="Putative Peroxisome biosynthesis protein (Peroxin-10)"/>
    <property type="match status" value="1"/>
</dbReference>
<name>A0A9P9JHG2_9HYPO</name>
<dbReference type="EC" id="2.3.2.27" evidence="5"/>
<keyword evidence="22" id="KW-1185">Reference proteome</keyword>
<evidence type="ECO:0000256" key="15">
    <source>
        <dbReference type="ARBA" id="ARBA00022989"/>
    </source>
</evidence>
<dbReference type="PANTHER" id="PTHR23350">
    <property type="entry name" value="PEROXISOME ASSEMBLY PROTEIN 10"/>
    <property type="match status" value="1"/>
</dbReference>
<evidence type="ECO:0000256" key="17">
    <source>
        <dbReference type="ARBA" id="ARBA00023140"/>
    </source>
</evidence>
<dbReference type="GO" id="GO:0008270">
    <property type="term" value="F:zinc ion binding"/>
    <property type="evidence" value="ECO:0007669"/>
    <property type="project" value="UniProtKB-KW"/>
</dbReference>
<dbReference type="InterPro" id="IPR001841">
    <property type="entry name" value="Znf_RING"/>
</dbReference>
<dbReference type="InterPro" id="IPR017907">
    <property type="entry name" value="Znf_RING_CS"/>
</dbReference>
<dbReference type="GO" id="GO:0016567">
    <property type="term" value="P:protein ubiquitination"/>
    <property type="evidence" value="ECO:0007669"/>
    <property type="project" value="UniProtKB-ARBA"/>
</dbReference>
<proteinExistence type="inferred from homology"/>
<dbReference type="AlphaFoldDB" id="A0A9P9JHG2"/>
<keyword evidence="9" id="KW-0812">Transmembrane</keyword>
<comment type="caution">
    <text evidence="21">The sequence shown here is derived from an EMBL/GenBank/DDBJ whole genome shotgun (WGS) entry which is preliminary data.</text>
</comment>
<evidence type="ECO:0000256" key="11">
    <source>
        <dbReference type="ARBA" id="ARBA00022771"/>
    </source>
</evidence>
<dbReference type="OrthoDB" id="6270329at2759"/>
<gene>
    <name evidence="21" type="ORF">EDB81DRAFT_177055</name>
</gene>
<dbReference type="PROSITE" id="PS00518">
    <property type="entry name" value="ZF_RING_1"/>
    <property type="match status" value="1"/>
</dbReference>
<keyword evidence="8" id="KW-0808">Transferase</keyword>
<keyword evidence="7" id="KW-0962">Peroxisome biogenesis</keyword>
<keyword evidence="10" id="KW-0479">Metal-binding</keyword>
<evidence type="ECO:0000256" key="1">
    <source>
        <dbReference type="ARBA" id="ARBA00000900"/>
    </source>
</evidence>
<evidence type="ECO:0000256" key="19">
    <source>
        <dbReference type="PROSITE-ProRule" id="PRU00175"/>
    </source>
</evidence>
<dbReference type="InterPro" id="IPR006845">
    <property type="entry name" value="Pex_N"/>
</dbReference>
<feature type="domain" description="RING-type" evidence="20">
    <location>
        <begin position="412"/>
        <end position="450"/>
    </location>
</feature>
<dbReference type="InterPro" id="IPR013083">
    <property type="entry name" value="Znf_RING/FYVE/PHD"/>
</dbReference>
<dbReference type="SUPFAM" id="SSF57850">
    <property type="entry name" value="RING/U-box"/>
    <property type="match status" value="1"/>
</dbReference>
<evidence type="ECO:0000259" key="20">
    <source>
        <dbReference type="PROSITE" id="PS50089"/>
    </source>
</evidence>
<evidence type="ECO:0000256" key="16">
    <source>
        <dbReference type="ARBA" id="ARBA00023136"/>
    </source>
</evidence>
<evidence type="ECO:0000256" key="13">
    <source>
        <dbReference type="ARBA" id="ARBA00022833"/>
    </source>
</evidence>
<evidence type="ECO:0000313" key="21">
    <source>
        <dbReference type="EMBL" id="KAH7170718.1"/>
    </source>
</evidence>
<sequence>MGWDGPPNRVRPDSRTFWPEARCMPTANLLCRRKRTNLTITNFKDNYPLFSDTTCIELPCSVLDIRYLITAVALPNPLGRAPRLHPPSTSLLEHLHEPKPFTMASSSSPSSSPYPFATAPDVIRAHQKDAYFTGRLTQDLSDLFRRLRGARATHAAAPELRTAACLLYYVLTTLPGNRTLGEEYCDLVQVDARDGRLPAVDRRAAYVAGSILLPYVAGRILPGLRAGLRRILERRLRVLRSQDKDKSDSREARLWDYVTRHLSTLTSAAPFQAVVLALFYFSGTYYELAKRLLSLRYVFTRTVPDTPDRAGYELLGVLLVVQLGVQGYMHVRTTLADIAPRERASFTGGDVSLDHDGSYNNNNDLLLSGGQGTQARIDLVASTHTPSATTPRFQLTNDKVMSYIKGSQQRKCTLCLDEMKDPAATQCGHVFCWECIGDWVREKPECPLCRREAMAQHILPLRVM</sequence>
<evidence type="ECO:0000256" key="12">
    <source>
        <dbReference type="ARBA" id="ARBA00022786"/>
    </source>
</evidence>
<evidence type="ECO:0000256" key="5">
    <source>
        <dbReference type="ARBA" id="ARBA00012483"/>
    </source>
</evidence>
<evidence type="ECO:0000256" key="8">
    <source>
        <dbReference type="ARBA" id="ARBA00022679"/>
    </source>
</evidence>
<evidence type="ECO:0000256" key="9">
    <source>
        <dbReference type="ARBA" id="ARBA00022692"/>
    </source>
</evidence>
<dbReference type="CDD" id="cd16527">
    <property type="entry name" value="RING-HC_PEX10"/>
    <property type="match status" value="1"/>
</dbReference>
<dbReference type="EMBL" id="JAGMUV010000002">
    <property type="protein sequence ID" value="KAH7170718.1"/>
    <property type="molecule type" value="Genomic_DNA"/>
</dbReference>
<accession>A0A9P9JHG2</accession>
<keyword evidence="11 19" id="KW-0863">Zinc-finger</keyword>
<dbReference type="GO" id="GO:0061630">
    <property type="term" value="F:ubiquitin protein ligase activity"/>
    <property type="evidence" value="ECO:0007669"/>
    <property type="project" value="UniProtKB-EC"/>
</dbReference>
<dbReference type="PANTHER" id="PTHR23350:SF0">
    <property type="entry name" value="PEROXISOME BIOGENESIS FACTOR 10"/>
    <property type="match status" value="1"/>
</dbReference>
<dbReference type="Proteomes" id="UP000738349">
    <property type="component" value="Unassembled WGS sequence"/>
</dbReference>
<keyword evidence="17" id="KW-0576">Peroxisome</keyword>
<comment type="similarity">
    <text evidence="4">Belongs to the pex2/pex10/pex12 family.</text>
</comment>
<comment type="subcellular location">
    <subcellularLocation>
        <location evidence="2">Peroxisome membrane</location>
        <topology evidence="2">Multi-pass membrane protein</topology>
    </subcellularLocation>
</comment>
<evidence type="ECO:0000256" key="7">
    <source>
        <dbReference type="ARBA" id="ARBA00022593"/>
    </source>
</evidence>
<protein>
    <recommendedName>
        <fullName evidence="5">RING-type E3 ubiquitin transferase</fullName>
        <ecNumber evidence="5">2.3.2.27</ecNumber>
    </recommendedName>
    <alternativeName>
        <fullName evidence="18">Peroxin-10</fullName>
    </alternativeName>
</protein>
<dbReference type="GO" id="GO:0005778">
    <property type="term" value="C:peroxisomal membrane"/>
    <property type="evidence" value="ECO:0007669"/>
    <property type="project" value="UniProtKB-SubCell"/>
</dbReference>
<dbReference type="Pfam" id="PF04757">
    <property type="entry name" value="Pex2_Pex12"/>
    <property type="match status" value="1"/>
</dbReference>
<dbReference type="SMART" id="SM00184">
    <property type="entry name" value="RING"/>
    <property type="match status" value="1"/>
</dbReference>
<dbReference type="Gene3D" id="3.30.40.10">
    <property type="entry name" value="Zinc/RING finger domain, C3HC4 (zinc finger)"/>
    <property type="match status" value="1"/>
</dbReference>
<keyword evidence="12" id="KW-0833">Ubl conjugation pathway</keyword>
<dbReference type="InterPro" id="IPR025654">
    <property type="entry name" value="PEX2/10"/>
</dbReference>
<comment type="pathway">
    <text evidence="3">Protein modification; protein ubiquitination.</text>
</comment>
<keyword evidence="15" id="KW-1133">Transmembrane helix</keyword>
<evidence type="ECO:0000256" key="2">
    <source>
        <dbReference type="ARBA" id="ARBA00004585"/>
    </source>
</evidence>
<dbReference type="PROSITE" id="PS50089">
    <property type="entry name" value="ZF_RING_2"/>
    <property type="match status" value="1"/>
</dbReference>
<comment type="catalytic activity">
    <reaction evidence="1">
        <text>S-ubiquitinyl-[E2 ubiquitin-conjugating enzyme]-L-cysteine + [acceptor protein]-L-lysine = [E2 ubiquitin-conjugating enzyme]-L-cysteine + N(6)-ubiquitinyl-[acceptor protein]-L-lysine.</text>
        <dbReference type="EC" id="2.3.2.27"/>
    </reaction>
</comment>
<dbReference type="Pfam" id="PF13639">
    <property type="entry name" value="zf-RING_2"/>
    <property type="match status" value="1"/>
</dbReference>
<keyword evidence="16" id="KW-0472">Membrane</keyword>